<evidence type="ECO:0000313" key="2">
    <source>
        <dbReference type="Proteomes" id="UP001162131"/>
    </source>
</evidence>
<proteinExistence type="predicted"/>
<evidence type="ECO:0000313" key="1">
    <source>
        <dbReference type="EMBL" id="CAG9316708.1"/>
    </source>
</evidence>
<dbReference type="AlphaFoldDB" id="A0AAU9IUC0"/>
<reference evidence="1" key="1">
    <citation type="submission" date="2021-09" db="EMBL/GenBank/DDBJ databases">
        <authorList>
            <consortium name="AG Swart"/>
            <person name="Singh M."/>
            <person name="Singh A."/>
            <person name="Seah K."/>
            <person name="Emmerich C."/>
        </authorList>
    </citation>
    <scope>NUCLEOTIDE SEQUENCE</scope>
    <source>
        <strain evidence="1">ATCC30299</strain>
    </source>
</reference>
<comment type="caution">
    <text evidence="1">The sequence shown here is derived from an EMBL/GenBank/DDBJ whole genome shotgun (WGS) entry which is preliminary data.</text>
</comment>
<accession>A0AAU9IUC0</accession>
<dbReference type="Proteomes" id="UP001162131">
    <property type="component" value="Unassembled WGS sequence"/>
</dbReference>
<organism evidence="1 2">
    <name type="scientific">Blepharisma stoltei</name>
    <dbReference type="NCBI Taxonomy" id="1481888"/>
    <lineage>
        <taxon>Eukaryota</taxon>
        <taxon>Sar</taxon>
        <taxon>Alveolata</taxon>
        <taxon>Ciliophora</taxon>
        <taxon>Postciliodesmatophora</taxon>
        <taxon>Heterotrichea</taxon>
        <taxon>Heterotrichida</taxon>
        <taxon>Blepharismidae</taxon>
        <taxon>Blepharisma</taxon>
    </lineage>
</organism>
<protein>
    <submittedName>
        <fullName evidence="1">Uncharacterized protein</fullName>
    </submittedName>
</protein>
<keyword evidence="2" id="KW-1185">Reference proteome</keyword>
<dbReference type="EMBL" id="CAJZBQ010000016">
    <property type="protein sequence ID" value="CAG9316708.1"/>
    <property type="molecule type" value="Genomic_DNA"/>
</dbReference>
<gene>
    <name evidence="1" type="ORF">BSTOLATCC_MIC16814</name>
</gene>
<sequence length="151" mass="18189">MDEENTYTTGENFVDIPVTEETKFENLLILAEQRYGNDIIKLQEAVIRTKKLGLIHIMGLHYKLRPLFKMTLKLLVENAFYKWKSESRVNRAYRFQKFSRLLKYLYKKILIKAFLTFREKCKRIPFERQMRKSDQSYKAASINSEYDEDLN</sequence>
<name>A0AAU9IUC0_9CILI</name>